<organism evidence="2 3">
    <name type="scientific">Knipowitschia caucasica</name>
    <name type="common">Caucasian dwarf goby</name>
    <name type="synonym">Pomatoschistus caucasicus</name>
    <dbReference type="NCBI Taxonomy" id="637954"/>
    <lineage>
        <taxon>Eukaryota</taxon>
        <taxon>Metazoa</taxon>
        <taxon>Chordata</taxon>
        <taxon>Craniata</taxon>
        <taxon>Vertebrata</taxon>
        <taxon>Euteleostomi</taxon>
        <taxon>Actinopterygii</taxon>
        <taxon>Neopterygii</taxon>
        <taxon>Teleostei</taxon>
        <taxon>Neoteleostei</taxon>
        <taxon>Acanthomorphata</taxon>
        <taxon>Gobiaria</taxon>
        <taxon>Gobiiformes</taxon>
        <taxon>Gobioidei</taxon>
        <taxon>Gobiidae</taxon>
        <taxon>Gobiinae</taxon>
        <taxon>Knipowitschia</taxon>
    </lineage>
</organism>
<gene>
    <name evidence="2" type="ORF">KC01_LOCUS14373</name>
</gene>
<accession>A0AAV2K243</accession>
<keyword evidence="1" id="KW-0812">Transmembrane</keyword>
<sequence length="86" mass="9795">MQHCSSIKGVWERDLSIGGRDLCVWGWGLCVWGWGLCVWGWGLCVWGRGLWVWGRTLLQLLFRLTATAKANARAPRAEPLNPRRCV</sequence>
<protein>
    <submittedName>
        <fullName evidence="2">Uncharacterized protein</fullName>
    </submittedName>
</protein>
<evidence type="ECO:0000313" key="2">
    <source>
        <dbReference type="EMBL" id="CAL1583970.1"/>
    </source>
</evidence>
<evidence type="ECO:0000256" key="1">
    <source>
        <dbReference type="SAM" id="Phobius"/>
    </source>
</evidence>
<feature type="transmembrane region" description="Helical" evidence="1">
    <location>
        <begin position="24"/>
        <end position="46"/>
    </location>
</feature>
<proteinExistence type="predicted"/>
<dbReference type="Proteomes" id="UP001497482">
    <property type="component" value="Chromosome 16"/>
</dbReference>
<name>A0AAV2K243_KNICA</name>
<dbReference type="EMBL" id="OZ035838">
    <property type="protein sequence ID" value="CAL1583970.1"/>
    <property type="molecule type" value="Genomic_DNA"/>
</dbReference>
<keyword evidence="1" id="KW-1133">Transmembrane helix</keyword>
<evidence type="ECO:0000313" key="3">
    <source>
        <dbReference type="Proteomes" id="UP001497482"/>
    </source>
</evidence>
<reference evidence="2 3" key="1">
    <citation type="submission" date="2024-04" db="EMBL/GenBank/DDBJ databases">
        <authorList>
            <person name="Waldvogel A.-M."/>
            <person name="Schoenle A."/>
        </authorList>
    </citation>
    <scope>NUCLEOTIDE SEQUENCE [LARGE SCALE GENOMIC DNA]</scope>
</reference>
<keyword evidence="1" id="KW-0472">Membrane</keyword>
<keyword evidence="3" id="KW-1185">Reference proteome</keyword>
<dbReference type="AlphaFoldDB" id="A0AAV2K243"/>